<dbReference type="KEGG" id="hvg:123446299"/>
<feature type="region of interest" description="Disordered" evidence="1">
    <location>
        <begin position="96"/>
        <end position="123"/>
    </location>
</feature>
<dbReference type="RefSeq" id="XP_044978906.1">
    <property type="nucleotide sequence ID" value="XM_045122971.1"/>
</dbReference>
<dbReference type="GeneID" id="123446299"/>
<name>A0A8I6YFQ4_HORVV</name>
<dbReference type="Proteomes" id="UP000011116">
    <property type="component" value="Chromosome 4H"/>
</dbReference>
<protein>
    <submittedName>
        <fullName evidence="2">Uncharacterized protein</fullName>
    </submittedName>
</protein>
<evidence type="ECO:0000256" key="1">
    <source>
        <dbReference type="SAM" id="MobiDB-lite"/>
    </source>
</evidence>
<dbReference type="EnsemblPlants" id="HORVU.MOREX.r3.4HG0360540.1">
    <property type="protein sequence ID" value="HORVU.MOREX.r3.4HG0360540.1"/>
    <property type="gene ID" value="HORVU.MOREX.r3.4HG0360540"/>
</dbReference>
<gene>
    <name evidence="2" type="primary">LOC123446299</name>
</gene>
<dbReference type="Gramene" id="HORVU.MOREX.r2.4HG0300640.1">
    <property type="protein sequence ID" value="HORVU.MOREX.r2.4HG0300640.1"/>
    <property type="gene ID" value="HORVU.MOREX.r2.4HG0300640"/>
</dbReference>
<dbReference type="AlphaFoldDB" id="A0A8I6YFQ4"/>
<proteinExistence type="predicted"/>
<evidence type="ECO:0000313" key="2">
    <source>
        <dbReference type="EnsemblPlants" id="HORVU.MOREX.r3.4HG0360540.1"/>
    </source>
</evidence>
<reference evidence="3" key="1">
    <citation type="journal article" date="2012" name="Nature">
        <title>A physical, genetic and functional sequence assembly of the barley genome.</title>
        <authorList>
            <consortium name="The International Barley Genome Sequencing Consortium"/>
            <person name="Mayer K.F."/>
            <person name="Waugh R."/>
            <person name="Brown J.W."/>
            <person name="Schulman A."/>
            <person name="Langridge P."/>
            <person name="Platzer M."/>
            <person name="Fincher G.B."/>
            <person name="Muehlbauer G.J."/>
            <person name="Sato K."/>
            <person name="Close T.J."/>
            <person name="Wise R.P."/>
            <person name="Stein N."/>
        </authorList>
    </citation>
    <scope>NUCLEOTIDE SEQUENCE [LARGE SCALE GENOMIC DNA]</scope>
    <source>
        <strain evidence="3">cv. Morex</strain>
    </source>
</reference>
<accession>A0A8I6YFQ4</accession>
<feature type="region of interest" description="Disordered" evidence="1">
    <location>
        <begin position="62"/>
        <end position="84"/>
    </location>
</feature>
<dbReference type="Gramene" id="HORVU.MOREX.r3.4HG0360540.1">
    <property type="protein sequence ID" value="HORVU.MOREX.r3.4HG0360540.1"/>
    <property type="gene ID" value="HORVU.MOREX.r3.4HG0360540"/>
</dbReference>
<dbReference type="SMR" id="A0A8I6YFQ4"/>
<keyword evidence="3" id="KW-1185">Reference proteome</keyword>
<organism evidence="2 3">
    <name type="scientific">Hordeum vulgare subsp. vulgare</name>
    <name type="common">Domesticated barley</name>
    <dbReference type="NCBI Taxonomy" id="112509"/>
    <lineage>
        <taxon>Eukaryota</taxon>
        <taxon>Viridiplantae</taxon>
        <taxon>Streptophyta</taxon>
        <taxon>Embryophyta</taxon>
        <taxon>Tracheophyta</taxon>
        <taxon>Spermatophyta</taxon>
        <taxon>Magnoliopsida</taxon>
        <taxon>Liliopsida</taxon>
        <taxon>Poales</taxon>
        <taxon>Poaceae</taxon>
        <taxon>BOP clade</taxon>
        <taxon>Pooideae</taxon>
        <taxon>Triticodae</taxon>
        <taxon>Triticeae</taxon>
        <taxon>Hordeinae</taxon>
        <taxon>Hordeum</taxon>
    </lineage>
</organism>
<reference evidence="2" key="2">
    <citation type="submission" date="2020-10" db="EMBL/GenBank/DDBJ databases">
        <authorList>
            <person name="Scholz U."/>
            <person name="Mascher M."/>
            <person name="Fiebig A."/>
        </authorList>
    </citation>
    <scope>NUCLEOTIDE SEQUENCE [LARGE SCALE GENOMIC DNA]</scope>
    <source>
        <strain evidence="2">cv. Morex</strain>
    </source>
</reference>
<sequence>MRNSSLMVRLKVALPSMATVRFLLCLLVAWCCAALVILVPPAHARVGLVGGFGGRDNPAAAGFLHVGSESKQQQQPRGGGGSRYAWWSPPAWNEELRSVPAGPDPLHHHGSPRRPEQEPEHLP</sequence>
<evidence type="ECO:0000313" key="3">
    <source>
        <dbReference type="Proteomes" id="UP000011116"/>
    </source>
</evidence>
<dbReference type="OrthoDB" id="696564at2759"/>
<reference evidence="2" key="3">
    <citation type="submission" date="2022-01" db="UniProtKB">
        <authorList>
            <consortium name="EnsemblPlants"/>
        </authorList>
    </citation>
    <scope>IDENTIFICATION</scope>
    <source>
        <strain evidence="2">subsp. vulgare</strain>
    </source>
</reference>
<feature type="compositionally biased region" description="Basic and acidic residues" evidence="1">
    <location>
        <begin position="113"/>
        <end position="123"/>
    </location>
</feature>